<sequence>MAKIKNHYQNILLIDDDRIFIVTYHKIFSSIIKYANIEFSMSMATAIDKLHEMHKKGSFPELITLDWRLKLGGGEYFLEKFEQLYSAQYPQTKVLIISEMAQETEVSKALNYPFVTATLPKPLAMRDLSAVL</sequence>
<evidence type="ECO:0000313" key="4">
    <source>
        <dbReference type="Proteomes" id="UP000004095"/>
    </source>
</evidence>
<dbReference type="AlphaFoldDB" id="A1ZV01"/>
<dbReference type="Proteomes" id="UP000004095">
    <property type="component" value="Unassembled WGS sequence"/>
</dbReference>
<protein>
    <submittedName>
        <fullName evidence="3">Response regulator receiver domain, putative</fullName>
    </submittedName>
</protein>
<dbReference type="InterPro" id="IPR011006">
    <property type="entry name" value="CheY-like_superfamily"/>
</dbReference>
<gene>
    <name evidence="3" type="ORF">M23134_03353</name>
</gene>
<name>A1ZV01_MICM2</name>
<dbReference type="EMBL" id="AAWS01000043">
    <property type="protein sequence ID" value="EAY25779.1"/>
    <property type="molecule type" value="Genomic_DNA"/>
</dbReference>
<evidence type="ECO:0000259" key="2">
    <source>
        <dbReference type="PROSITE" id="PS50110"/>
    </source>
</evidence>
<dbReference type="eggNOG" id="COG2197">
    <property type="taxonomic scope" value="Bacteria"/>
</dbReference>
<organism evidence="3 4">
    <name type="scientific">Microscilla marina ATCC 23134</name>
    <dbReference type="NCBI Taxonomy" id="313606"/>
    <lineage>
        <taxon>Bacteria</taxon>
        <taxon>Pseudomonadati</taxon>
        <taxon>Bacteroidota</taxon>
        <taxon>Cytophagia</taxon>
        <taxon>Cytophagales</taxon>
        <taxon>Microscillaceae</taxon>
        <taxon>Microscilla</taxon>
    </lineage>
</organism>
<feature type="modified residue" description="4-aspartylphosphate" evidence="1">
    <location>
        <position position="66"/>
    </location>
</feature>
<dbReference type="GO" id="GO:0000160">
    <property type="term" value="P:phosphorelay signal transduction system"/>
    <property type="evidence" value="ECO:0007669"/>
    <property type="project" value="InterPro"/>
</dbReference>
<dbReference type="RefSeq" id="WP_002702133.1">
    <property type="nucleotide sequence ID" value="NZ_AAWS01000043.1"/>
</dbReference>
<evidence type="ECO:0000256" key="1">
    <source>
        <dbReference type="PROSITE-ProRule" id="PRU00169"/>
    </source>
</evidence>
<dbReference type="SUPFAM" id="SSF52172">
    <property type="entry name" value="CheY-like"/>
    <property type="match status" value="1"/>
</dbReference>
<comment type="caution">
    <text evidence="3">The sequence shown here is derived from an EMBL/GenBank/DDBJ whole genome shotgun (WGS) entry which is preliminary data.</text>
</comment>
<dbReference type="Gene3D" id="3.40.50.2300">
    <property type="match status" value="1"/>
</dbReference>
<feature type="domain" description="Response regulatory" evidence="2">
    <location>
        <begin position="10"/>
        <end position="132"/>
    </location>
</feature>
<dbReference type="OrthoDB" id="1524091at2"/>
<dbReference type="Pfam" id="PF00072">
    <property type="entry name" value="Response_reg"/>
    <property type="match status" value="1"/>
</dbReference>
<accession>A1ZV01</accession>
<keyword evidence="1" id="KW-0597">Phosphoprotein</keyword>
<reference evidence="3 4" key="1">
    <citation type="submission" date="2007-01" db="EMBL/GenBank/DDBJ databases">
        <authorList>
            <person name="Haygood M."/>
            <person name="Podell S."/>
            <person name="Anderson C."/>
            <person name="Hopkinson B."/>
            <person name="Roe K."/>
            <person name="Barbeau K."/>
            <person name="Gaasterland T."/>
            <person name="Ferriera S."/>
            <person name="Johnson J."/>
            <person name="Kravitz S."/>
            <person name="Beeson K."/>
            <person name="Sutton G."/>
            <person name="Rogers Y.-H."/>
            <person name="Friedman R."/>
            <person name="Frazier M."/>
            <person name="Venter J.C."/>
        </authorList>
    </citation>
    <scope>NUCLEOTIDE SEQUENCE [LARGE SCALE GENOMIC DNA]</scope>
    <source>
        <strain evidence="3 4">ATCC 23134</strain>
    </source>
</reference>
<evidence type="ECO:0000313" key="3">
    <source>
        <dbReference type="EMBL" id="EAY25779.1"/>
    </source>
</evidence>
<dbReference type="InterPro" id="IPR001789">
    <property type="entry name" value="Sig_transdc_resp-reg_receiver"/>
</dbReference>
<proteinExistence type="predicted"/>
<keyword evidence="4" id="KW-1185">Reference proteome</keyword>
<dbReference type="PROSITE" id="PS50110">
    <property type="entry name" value="RESPONSE_REGULATORY"/>
    <property type="match status" value="1"/>
</dbReference>